<evidence type="ECO:0000256" key="1">
    <source>
        <dbReference type="ARBA" id="ARBA00022553"/>
    </source>
</evidence>
<feature type="compositionally biased region" description="Basic and acidic residues" evidence="3">
    <location>
        <begin position="85"/>
        <end position="97"/>
    </location>
</feature>
<proteinExistence type="predicted"/>
<dbReference type="InterPro" id="IPR029336">
    <property type="entry name" value="DUF4594"/>
</dbReference>
<organism evidence="4 5">
    <name type="scientific">Aquarana catesbeiana</name>
    <name type="common">American bullfrog</name>
    <name type="synonym">Rana catesbeiana</name>
    <dbReference type="NCBI Taxonomy" id="8400"/>
    <lineage>
        <taxon>Eukaryota</taxon>
        <taxon>Metazoa</taxon>
        <taxon>Chordata</taxon>
        <taxon>Craniata</taxon>
        <taxon>Vertebrata</taxon>
        <taxon>Euteleostomi</taxon>
        <taxon>Amphibia</taxon>
        <taxon>Batrachia</taxon>
        <taxon>Anura</taxon>
        <taxon>Neobatrachia</taxon>
        <taxon>Ranoidea</taxon>
        <taxon>Ranidae</taxon>
        <taxon>Aquarana</taxon>
    </lineage>
</organism>
<keyword evidence="1" id="KW-0597">Phosphoprotein</keyword>
<dbReference type="AlphaFoldDB" id="A0A2G9RDZ0"/>
<name>A0A2G9RDZ0_AQUCT</name>
<sequence>GLLICKFIILQEEDSTAFQADIESCVMASVVDLKSKEEKDAELDRKIEALRKKNEALVKRHQLIEEDRKRAEQEGMAVTTPRKVKIPDGEPDKARKEKENFSITLDVSAGVRTFSCILMYFYKSCANNNEHSCAPKYHDCYCEESWVLVTLTFIWG</sequence>
<dbReference type="PANTHER" id="PTHR15635:SF11">
    <property type="entry name" value="COILED-COIL DOMAIN-CONTAINING PROTEIN 9"/>
    <property type="match status" value="1"/>
</dbReference>
<evidence type="ECO:0000256" key="3">
    <source>
        <dbReference type="SAM" id="MobiDB-lite"/>
    </source>
</evidence>
<dbReference type="EMBL" id="KV950157">
    <property type="protein sequence ID" value="PIO26110.1"/>
    <property type="molecule type" value="Genomic_DNA"/>
</dbReference>
<keyword evidence="5" id="KW-1185">Reference proteome</keyword>
<dbReference type="Proteomes" id="UP000228934">
    <property type="component" value="Unassembled WGS sequence"/>
</dbReference>
<dbReference type="OrthoDB" id="10058133at2759"/>
<feature type="non-terminal residue" evidence="4">
    <location>
        <position position="1"/>
    </location>
</feature>
<keyword evidence="2" id="KW-0175">Coiled coil</keyword>
<accession>A0A2G9RDZ0</accession>
<dbReference type="PANTHER" id="PTHR15635">
    <property type="entry name" value="COILED-COIL DOMAIN CONTAINING PROTEIN 9"/>
    <property type="match status" value="1"/>
</dbReference>
<reference evidence="5" key="1">
    <citation type="journal article" date="2017" name="Nat. Commun.">
        <title>The North American bullfrog draft genome provides insight into hormonal regulation of long noncoding RNA.</title>
        <authorList>
            <person name="Hammond S.A."/>
            <person name="Warren R.L."/>
            <person name="Vandervalk B.P."/>
            <person name="Kucuk E."/>
            <person name="Khan H."/>
            <person name="Gibb E.A."/>
            <person name="Pandoh P."/>
            <person name="Kirk H."/>
            <person name="Zhao Y."/>
            <person name="Jones M."/>
            <person name="Mungall A.J."/>
            <person name="Coope R."/>
            <person name="Pleasance S."/>
            <person name="Moore R.A."/>
            <person name="Holt R.A."/>
            <person name="Round J.M."/>
            <person name="Ohora S."/>
            <person name="Walle B.V."/>
            <person name="Veldhoen N."/>
            <person name="Helbing C.C."/>
            <person name="Birol I."/>
        </authorList>
    </citation>
    <scope>NUCLEOTIDE SEQUENCE [LARGE SCALE GENOMIC DNA]</scope>
</reference>
<feature type="region of interest" description="Disordered" evidence="3">
    <location>
        <begin position="69"/>
        <end position="97"/>
    </location>
</feature>
<protein>
    <submittedName>
        <fullName evidence="4">Uncharacterized protein</fullName>
    </submittedName>
</protein>
<gene>
    <name evidence="4" type="ORF">AB205_0183620</name>
</gene>
<evidence type="ECO:0000313" key="4">
    <source>
        <dbReference type="EMBL" id="PIO26110.1"/>
    </source>
</evidence>
<evidence type="ECO:0000313" key="5">
    <source>
        <dbReference type="Proteomes" id="UP000228934"/>
    </source>
</evidence>
<evidence type="ECO:0000256" key="2">
    <source>
        <dbReference type="ARBA" id="ARBA00023054"/>
    </source>
</evidence>